<dbReference type="Proteomes" id="UP000691718">
    <property type="component" value="Unassembled WGS sequence"/>
</dbReference>
<evidence type="ECO:0000256" key="1">
    <source>
        <dbReference type="SAM" id="MobiDB-lite"/>
    </source>
</evidence>
<evidence type="ECO:0000313" key="2">
    <source>
        <dbReference type="EMBL" id="CAG4981446.1"/>
    </source>
</evidence>
<keyword evidence="3" id="KW-1185">Reference proteome</keyword>
<feature type="compositionally biased region" description="Low complexity" evidence="1">
    <location>
        <begin position="57"/>
        <end position="66"/>
    </location>
</feature>
<sequence length="168" mass="19109">MAQNRQSLRLEQISAILEDEEEAFDETDNELGLEGDADTFWEPEHESNSELSDTEEPSTPTSSQSQYDLSTYYLDRDKSTKCNKTIPSQRVRQRSYNHLSGSKGAARDAKSKTDSFLLFFDESIIELVMKHTMMIHEKATGKRLQSVISATILSVAIIQRKFVIIVEL</sequence>
<dbReference type="OrthoDB" id="10571006at2759"/>
<comment type="caution">
    <text evidence="2">The sequence shown here is derived from an EMBL/GenBank/DDBJ whole genome shotgun (WGS) entry which is preliminary data.</text>
</comment>
<dbReference type="EMBL" id="CAJQZP010000725">
    <property type="protein sequence ID" value="CAG4981446.1"/>
    <property type="molecule type" value="Genomic_DNA"/>
</dbReference>
<accession>A0A8S3WXA7</accession>
<dbReference type="AlphaFoldDB" id="A0A8S3WXA7"/>
<organism evidence="2 3">
    <name type="scientific">Parnassius apollo</name>
    <name type="common">Apollo butterfly</name>
    <name type="synonym">Papilio apollo</name>
    <dbReference type="NCBI Taxonomy" id="110799"/>
    <lineage>
        <taxon>Eukaryota</taxon>
        <taxon>Metazoa</taxon>
        <taxon>Ecdysozoa</taxon>
        <taxon>Arthropoda</taxon>
        <taxon>Hexapoda</taxon>
        <taxon>Insecta</taxon>
        <taxon>Pterygota</taxon>
        <taxon>Neoptera</taxon>
        <taxon>Endopterygota</taxon>
        <taxon>Lepidoptera</taxon>
        <taxon>Glossata</taxon>
        <taxon>Ditrysia</taxon>
        <taxon>Papilionoidea</taxon>
        <taxon>Papilionidae</taxon>
        <taxon>Parnassiinae</taxon>
        <taxon>Parnassini</taxon>
        <taxon>Parnassius</taxon>
        <taxon>Parnassius</taxon>
    </lineage>
</organism>
<reference evidence="2" key="1">
    <citation type="submission" date="2021-04" db="EMBL/GenBank/DDBJ databases">
        <authorList>
            <person name="Tunstrom K."/>
        </authorList>
    </citation>
    <scope>NUCLEOTIDE SEQUENCE</scope>
</reference>
<proteinExistence type="predicted"/>
<feature type="compositionally biased region" description="Acidic residues" evidence="1">
    <location>
        <begin position="19"/>
        <end position="41"/>
    </location>
</feature>
<gene>
    <name evidence="2" type="ORF">PAPOLLO_LOCUS10245</name>
</gene>
<evidence type="ECO:0000313" key="3">
    <source>
        <dbReference type="Proteomes" id="UP000691718"/>
    </source>
</evidence>
<name>A0A8S3WXA7_PARAO</name>
<protein>
    <submittedName>
        <fullName evidence="2">(apollo) hypothetical protein</fullName>
    </submittedName>
</protein>
<feature type="region of interest" description="Disordered" evidence="1">
    <location>
        <begin position="19"/>
        <end position="67"/>
    </location>
</feature>